<dbReference type="Proteomes" id="UP001331761">
    <property type="component" value="Unassembled WGS sequence"/>
</dbReference>
<protein>
    <submittedName>
        <fullName evidence="1">Uncharacterized protein</fullName>
    </submittedName>
</protein>
<name>A0AAN8IN61_TRICO</name>
<comment type="caution">
    <text evidence="1">The sequence shown here is derived from an EMBL/GenBank/DDBJ whole genome shotgun (WGS) entry which is preliminary data.</text>
</comment>
<evidence type="ECO:0000313" key="1">
    <source>
        <dbReference type="EMBL" id="KAK5976923.1"/>
    </source>
</evidence>
<reference evidence="1 2" key="1">
    <citation type="submission" date="2019-10" db="EMBL/GenBank/DDBJ databases">
        <title>Assembly and Annotation for the nematode Trichostrongylus colubriformis.</title>
        <authorList>
            <person name="Martin J."/>
        </authorList>
    </citation>
    <scope>NUCLEOTIDE SEQUENCE [LARGE SCALE GENOMIC DNA]</scope>
    <source>
        <strain evidence="1">G859</strain>
        <tissue evidence="1">Whole worm</tissue>
    </source>
</reference>
<evidence type="ECO:0000313" key="2">
    <source>
        <dbReference type="Proteomes" id="UP001331761"/>
    </source>
</evidence>
<organism evidence="1 2">
    <name type="scientific">Trichostrongylus colubriformis</name>
    <name type="common">Black scour worm</name>
    <dbReference type="NCBI Taxonomy" id="6319"/>
    <lineage>
        <taxon>Eukaryota</taxon>
        <taxon>Metazoa</taxon>
        <taxon>Ecdysozoa</taxon>
        <taxon>Nematoda</taxon>
        <taxon>Chromadorea</taxon>
        <taxon>Rhabditida</taxon>
        <taxon>Rhabditina</taxon>
        <taxon>Rhabditomorpha</taxon>
        <taxon>Strongyloidea</taxon>
        <taxon>Trichostrongylidae</taxon>
        <taxon>Trichostrongylus</taxon>
    </lineage>
</organism>
<dbReference type="EMBL" id="WIXE01011217">
    <property type="protein sequence ID" value="KAK5976923.1"/>
    <property type="molecule type" value="Genomic_DNA"/>
</dbReference>
<accession>A0AAN8IN61</accession>
<keyword evidence="2" id="KW-1185">Reference proteome</keyword>
<dbReference type="AlphaFoldDB" id="A0AAN8IN61"/>
<proteinExistence type="predicted"/>
<sequence>MRRHHSISGRTICGSARTTVFEMGEKQLAFGPGQNSFTYGELIYAETLREAQESWEQLLGWEQCHSEEMNIVVNTVQEIAMRHKQGFVTPDQVAEVNSLCNYIKTMHLFKDDGTPRYSAEQIAGVDTDVKDLCSGVKYGQDLLNGPCVLSSEDQWHLKGETRLDLLRFRMRSAEAEQDGMRSVFHLAFFLLHAWH</sequence>
<gene>
    <name evidence="1" type="ORF">GCK32_001576</name>
</gene>